<protein>
    <recommendedName>
        <fullName evidence="4">Prepilin-type N-terminal cleavage/methylation domain-containing protein</fullName>
    </recommendedName>
</protein>
<dbReference type="Pfam" id="PF07963">
    <property type="entry name" value="N_methyl"/>
    <property type="match status" value="1"/>
</dbReference>
<dbReference type="KEGG" id="vcop:MM50RIKEN_18160"/>
<organism evidence="2 3">
    <name type="scientific">Vescimonas coprocola</name>
    <dbReference type="NCBI Taxonomy" id="2714355"/>
    <lineage>
        <taxon>Bacteria</taxon>
        <taxon>Bacillati</taxon>
        <taxon>Bacillota</taxon>
        <taxon>Clostridia</taxon>
        <taxon>Eubacteriales</taxon>
        <taxon>Oscillospiraceae</taxon>
        <taxon>Vescimonas</taxon>
    </lineage>
</organism>
<keyword evidence="1" id="KW-0812">Transmembrane</keyword>
<dbReference type="Gene3D" id="3.30.700.10">
    <property type="entry name" value="Glycoprotein, Type 4 Pilin"/>
    <property type="match status" value="1"/>
</dbReference>
<evidence type="ECO:0008006" key="4">
    <source>
        <dbReference type="Google" id="ProtNLM"/>
    </source>
</evidence>
<dbReference type="InterPro" id="IPR012902">
    <property type="entry name" value="N_methyl_site"/>
</dbReference>
<dbReference type="NCBIfam" id="TIGR02532">
    <property type="entry name" value="IV_pilin_GFxxxE"/>
    <property type="match status" value="1"/>
</dbReference>
<evidence type="ECO:0000313" key="2">
    <source>
        <dbReference type="EMBL" id="BCK82053.1"/>
    </source>
</evidence>
<dbReference type="Proteomes" id="UP000681035">
    <property type="component" value="Chromosome"/>
</dbReference>
<dbReference type="AlphaFoldDB" id="A0A810QBY1"/>
<accession>A0A810QBY1</accession>
<evidence type="ECO:0000256" key="1">
    <source>
        <dbReference type="SAM" id="Phobius"/>
    </source>
</evidence>
<evidence type="ECO:0000313" key="3">
    <source>
        <dbReference type="Proteomes" id="UP000681035"/>
    </source>
</evidence>
<dbReference type="SUPFAM" id="SSF54523">
    <property type="entry name" value="Pili subunits"/>
    <property type="match status" value="1"/>
</dbReference>
<sequence>MLKKLQNKKGFTLMEMLIVVAIIAVLVAIAIPVFNGALTKSKEAADVANVRATYAEWQTAMLTENTKAPADKDAFLKGPDNGTAIVLNYGDDKLTYDAGTGIITYSAKKLTDENGAKTFTWKLGTPDIQ</sequence>
<keyword evidence="1" id="KW-1133">Transmembrane helix</keyword>
<reference evidence="2" key="1">
    <citation type="submission" date="2020-09" db="EMBL/GenBank/DDBJ databases">
        <title>New species isolated from human feces.</title>
        <authorList>
            <person name="Kitahara M."/>
            <person name="Shigeno Y."/>
            <person name="Shime M."/>
            <person name="Matsumoto Y."/>
            <person name="Nakamura S."/>
            <person name="Motooka D."/>
            <person name="Fukuoka S."/>
            <person name="Nishikawa H."/>
            <person name="Benno Y."/>
        </authorList>
    </citation>
    <scope>NUCLEOTIDE SEQUENCE</scope>
    <source>
        <strain evidence="2">MM50</strain>
    </source>
</reference>
<name>A0A810QBY1_9FIRM</name>
<gene>
    <name evidence="2" type="ORF">MM50RIKEN_18160</name>
</gene>
<dbReference type="InterPro" id="IPR045584">
    <property type="entry name" value="Pilin-like"/>
</dbReference>
<dbReference type="EMBL" id="AP023418">
    <property type="protein sequence ID" value="BCK82053.1"/>
    <property type="molecule type" value="Genomic_DNA"/>
</dbReference>
<keyword evidence="3" id="KW-1185">Reference proteome</keyword>
<feature type="transmembrane region" description="Helical" evidence="1">
    <location>
        <begin position="12"/>
        <end position="34"/>
    </location>
</feature>
<dbReference type="RefSeq" id="WP_213540671.1">
    <property type="nucleotide sequence ID" value="NZ_AP023418.1"/>
</dbReference>
<keyword evidence="1" id="KW-0472">Membrane</keyword>
<proteinExistence type="predicted"/>